<sequence>MSQLNQLRQQIDQLGQQARTQAQGLSAFKPKFSQAVGQVSSTIGGSAQRVDQEMIATLQAAEKEVDQAVQALQAAAAAAARYAASL</sequence>
<protein>
    <recommendedName>
        <fullName evidence="3">Phage tail tape measure protein</fullName>
    </recommendedName>
</protein>
<proteinExistence type="predicted"/>
<dbReference type="Proteomes" id="UP001595868">
    <property type="component" value="Unassembled WGS sequence"/>
</dbReference>
<dbReference type="EMBL" id="JBHSBN010000006">
    <property type="protein sequence ID" value="MFC4106680.1"/>
    <property type="molecule type" value="Genomic_DNA"/>
</dbReference>
<gene>
    <name evidence="1" type="ORF">ACFOX0_12130</name>
</gene>
<evidence type="ECO:0008006" key="3">
    <source>
        <dbReference type="Google" id="ProtNLM"/>
    </source>
</evidence>
<dbReference type="RefSeq" id="WP_377544832.1">
    <property type="nucleotide sequence ID" value="NZ_JBHSBN010000006.1"/>
</dbReference>
<organism evidence="1 2">
    <name type="scientific">Micromonospora zhanjiangensis</name>
    <dbReference type="NCBI Taxonomy" id="1522057"/>
    <lineage>
        <taxon>Bacteria</taxon>
        <taxon>Bacillati</taxon>
        <taxon>Actinomycetota</taxon>
        <taxon>Actinomycetes</taxon>
        <taxon>Micromonosporales</taxon>
        <taxon>Micromonosporaceae</taxon>
        <taxon>Micromonospora</taxon>
    </lineage>
</organism>
<keyword evidence="2" id="KW-1185">Reference proteome</keyword>
<accession>A0ABV8KKN2</accession>
<evidence type="ECO:0000313" key="2">
    <source>
        <dbReference type="Proteomes" id="UP001595868"/>
    </source>
</evidence>
<evidence type="ECO:0000313" key="1">
    <source>
        <dbReference type="EMBL" id="MFC4106680.1"/>
    </source>
</evidence>
<reference evidence="2" key="1">
    <citation type="journal article" date="2019" name="Int. J. Syst. Evol. Microbiol.">
        <title>The Global Catalogue of Microorganisms (GCM) 10K type strain sequencing project: providing services to taxonomists for standard genome sequencing and annotation.</title>
        <authorList>
            <consortium name="The Broad Institute Genomics Platform"/>
            <consortium name="The Broad Institute Genome Sequencing Center for Infectious Disease"/>
            <person name="Wu L."/>
            <person name="Ma J."/>
        </authorList>
    </citation>
    <scope>NUCLEOTIDE SEQUENCE [LARGE SCALE GENOMIC DNA]</scope>
    <source>
        <strain evidence="2">2902at01</strain>
    </source>
</reference>
<comment type="caution">
    <text evidence="1">The sequence shown here is derived from an EMBL/GenBank/DDBJ whole genome shotgun (WGS) entry which is preliminary data.</text>
</comment>
<name>A0ABV8KKN2_9ACTN</name>